<evidence type="ECO:0000256" key="2">
    <source>
        <dbReference type="PROSITE-ProRule" id="PRU00023"/>
    </source>
</evidence>
<sequence length="192" mass="20672">MAAGNWWPFTKPPQESDLGFVFYLVRTEKGQREETHLRARIVAAVPLYPSVSATLRFSLPDKRGEAKVRPARCIGTAVKSCRRNALHFHFGSFLSGSGSTPLYYAACGENAQCCQLLIAKGANLNTQNANGIQSLGAACRVVVSAHVIVVGSCLLLACLLFSGAHLFLWCKGEESPPDIAAGMNFVEGLSEK</sequence>
<reference evidence="4 5" key="1">
    <citation type="submission" date="2019-01" db="EMBL/GenBank/DDBJ databases">
        <title>Sequencing of cultivated peanut Arachis hypogaea provides insights into genome evolution and oil improvement.</title>
        <authorList>
            <person name="Chen X."/>
        </authorList>
    </citation>
    <scope>NUCLEOTIDE SEQUENCE [LARGE SCALE GENOMIC DNA]</scope>
    <source>
        <strain evidence="5">cv. Fuhuasheng</strain>
        <tissue evidence="4">Leaves</tissue>
    </source>
</reference>
<dbReference type="STRING" id="3818.A0A444X1P0"/>
<dbReference type="Pfam" id="PF00023">
    <property type="entry name" value="Ank"/>
    <property type="match status" value="1"/>
</dbReference>
<evidence type="ECO:0000313" key="5">
    <source>
        <dbReference type="Proteomes" id="UP000289738"/>
    </source>
</evidence>
<evidence type="ECO:0000256" key="3">
    <source>
        <dbReference type="SAM" id="Phobius"/>
    </source>
</evidence>
<gene>
    <name evidence="4" type="ORF">Ahy_B10g102356</name>
</gene>
<keyword evidence="3" id="KW-0812">Transmembrane</keyword>
<feature type="repeat" description="ANK" evidence="2">
    <location>
        <begin position="97"/>
        <end position="129"/>
    </location>
</feature>
<keyword evidence="2" id="KW-0040">ANK repeat</keyword>
<dbReference type="SUPFAM" id="SSF48403">
    <property type="entry name" value="Ankyrin repeat"/>
    <property type="match status" value="1"/>
</dbReference>
<dbReference type="Proteomes" id="UP000289738">
    <property type="component" value="Chromosome B10"/>
</dbReference>
<dbReference type="AlphaFoldDB" id="A0A444X1P0"/>
<keyword evidence="5" id="KW-1185">Reference proteome</keyword>
<feature type="transmembrane region" description="Helical" evidence="3">
    <location>
        <begin position="143"/>
        <end position="168"/>
    </location>
</feature>
<dbReference type="PROSITE" id="PS50088">
    <property type="entry name" value="ANK_REPEAT"/>
    <property type="match status" value="1"/>
</dbReference>
<dbReference type="EMBL" id="SDMP01000020">
    <property type="protein sequence ID" value="RYQ83607.1"/>
    <property type="molecule type" value="Genomic_DNA"/>
</dbReference>
<dbReference type="PROSITE" id="PS50297">
    <property type="entry name" value="ANK_REP_REGION"/>
    <property type="match status" value="1"/>
</dbReference>
<dbReference type="InterPro" id="IPR036770">
    <property type="entry name" value="Ankyrin_rpt-contain_sf"/>
</dbReference>
<proteinExistence type="predicted"/>
<keyword evidence="3" id="KW-0472">Membrane</keyword>
<comment type="subcellular location">
    <subcellularLocation>
        <location evidence="1">Cell membrane</location>
        <topology evidence="1">Peripheral membrane protein</topology>
        <orientation evidence="1">Cytoplasmic side</orientation>
    </subcellularLocation>
</comment>
<dbReference type="InterPro" id="IPR002110">
    <property type="entry name" value="Ankyrin_rpt"/>
</dbReference>
<protein>
    <submittedName>
        <fullName evidence="4">Uncharacterized protein</fullName>
    </submittedName>
</protein>
<organism evidence="4 5">
    <name type="scientific">Arachis hypogaea</name>
    <name type="common">Peanut</name>
    <dbReference type="NCBI Taxonomy" id="3818"/>
    <lineage>
        <taxon>Eukaryota</taxon>
        <taxon>Viridiplantae</taxon>
        <taxon>Streptophyta</taxon>
        <taxon>Embryophyta</taxon>
        <taxon>Tracheophyta</taxon>
        <taxon>Spermatophyta</taxon>
        <taxon>Magnoliopsida</taxon>
        <taxon>eudicotyledons</taxon>
        <taxon>Gunneridae</taxon>
        <taxon>Pentapetalae</taxon>
        <taxon>rosids</taxon>
        <taxon>fabids</taxon>
        <taxon>Fabales</taxon>
        <taxon>Fabaceae</taxon>
        <taxon>Papilionoideae</taxon>
        <taxon>50 kb inversion clade</taxon>
        <taxon>dalbergioids sensu lato</taxon>
        <taxon>Dalbergieae</taxon>
        <taxon>Pterocarpus clade</taxon>
        <taxon>Arachis</taxon>
    </lineage>
</organism>
<evidence type="ECO:0000313" key="4">
    <source>
        <dbReference type="EMBL" id="RYQ83607.1"/>
    </source>
</evidence>
<dbReference type="GO" id="GO:0005886">
    <property type="term" value="C:plasma membrane"/>
    <property type="evidence" value="ECO:0007669"/>
    <property type="project" value="UniProtKB-SubCell"/>
</dbReference>
<keyword evidence="3" id="KW-1133">Transmembrane helix</keyword>
<name>A0A444X1P0_ARAHY</name>
<dbReference type="Gene3D" id="1.25.40.20">
    <property type="entry name" value="Ankyrin repeat-containing domain"/>
    <property type="match status" value="1"/>
</dbReference>
<evidence type="ECO:0000256" key="1">
    <source>
        <dbReference type="ARBA" id="ARBA00004413"/>
    </source>
</evidence>
<comment type="caution">
    <text evidence="4">The sequence shown here is derived from an EMBL/GenBank/DDBJ whole genome shotgun (WGS) entry which is preliminary data.</text>
</comment>
<dbReference type="SMART" id="SM00248">
    <property type="entry name" value="ANK"/>
    <property type="match status" value="1"/>
</dbReference>
<accession>A0A444X1P0</accession>